<protein>
    <submittedName>
        <fullName evidence="2">Uncharacterized protein</fullName>
    </submittedName>
</protein>
<dbReference type="Proteomes" id="UP000265120">
    <property type="component" value="Unassembled WGS sequence"/>
</dbReference>
<keyword evidence="3" id="KW-1185">Reference proteome</keyword>
<dbReference type="GeneTree" id="ENSGT01140000285575"/>
<evidence type="ECO:0000313" key="2">
    <source>
        <dbReference type="Ensembl" id="ENSCSEP00000012410.1"/>
    </source>
</evidence>
<dbReference type="STRING" id="244447.ENSCSEP00000012410"/>
<sequence length="105" mass="12174">RPVSHRSLFPVLPPLIRMWEMESECLMSHVDSPRSSRVNSASQTSDQEAENKQFNSFSVDFAFVVSPSDDFESKFHFHPVEDLPPPEEYRHFNKVYPSQSNKCRG</sequence>
<evidence type="ECO:0000256" key="1">
    <source>
        <dbReference type="SAM" id="MobiDB-lite"/>
    </source>
</evidence>
<evidence type="ECO:0000313" key="3">
    <source>
        <dbReference type="Proteomes" id="UP000265120"/>
    </source>
</evidence>
<proteinExistence type="predicted"/>
<organism evidence="2 3">
    <name type="scientific">Cynoglossus semilaevis</name>
    <name type="common">Tongue sole</name>
    <dbReference type="NCBI Taxonomy" id="244447"/>
    <lineage>
        <taxon>Eukaryota</taxon>
        <taxon>Metazoa</taxon>
        <taxon>Chordata</taxon>
        <taxon>Craniata</taxon>
        <taxon>Vertebrata</taxon>
        <taxon>Euteleostomi</taxon>
        <taxon>Actinopterygii</taxon>
        <taxon>Neopterygii</taxon>
        <taxon>Teleostei</taxon>
        <taxon>Neoteleostei</taxon>
        <taxon>Acanthomorphata</taxon>
        <taxon>Carangaria</taxon>
        <taxon>Pleuronectiformes</taxon>
        <taxon>Pleuronectoidei</taxon>
        <taxon>Cynoglossidae</taxon>
        <taxon>Cynoglossinae</taxon>
        <taxon>Cynoglossus</taxon>
    </lineage>
</organism>
<feature type="compositionally biased region" description="Polar residues" evidence="1">
    <location>
        <begin position="33"/>
        <end position="51"/>
    </location>
</feature>
<reference evidence="2" key="2">
    <citation type="submission" date="2025-09" db="UniProtKB">
        <authorList>
            <consortium name="Ensembl"/>
        </authorList>
    </citation>
    <scope>IDENTIFICATION</scope>
</reference>
<reference evidence="2" key="1">
    <citation type="submission" date="2025-08" db="UniProtKB">
        <authorList>
            <consortium name="Ensembl"/>
        </authorList>
    </citation>
    <scope>IDENTIFICATION</scope>
</reference>
<accession>A0A3P8VIX3</accession>
<feature type="region of interest" description="Disordered" evidence="1">
    <location>
        <begin position="30"/>
        <end position="51"/>
    </location>
</feature>
<dbReference type="Ensembl" id="ENSCSET00000012558.1">
    <property type="protein sequence ID" value="ENSCSEP00000012410.1"/>
    <property type="gene ID" value="ENSCSEG00000008015.1"/>
</dbReference>
<name>A0A3P8VIX3_CYNSE</name>
<dbReference type="InParanoid" id="A0A3P8VIX3"/>
<dbReference type="AlphaFoldDB" id="A0A3P8VIX3"/>